<dbReference type="RefSeq" id="WP_110671741.1">
    <property type="nucleotide sequence ID" value="NZ_PYBW01000084.1"/>
</dbReference>
<gene>
    <name evidence="2" type="ORF">C7C46_22645</name>
</gene>
<dbReference type="AlphaFoldDB" id="A0A2V4N1D2"/>
<dbReference type="Proteomes" id="UP000248039">
    <property type="component" value="Unassembled WGS sequence"/>
</dbReference>
<reference evidence="2 3" key="1">
    <citation type="submission" date="2018-03" db="EMBL/GenBank/DDBJ databases">
        <title>Bioinformatic expansion and discovery of thiopeptide antibiotics.</title>
        <authorList>
            <person name="Schwalen C.J."/>
            <person name="Hudson G.A."/>
            <person name="Mitchell D.A."/>
        </authorList>
    </citation>
    <scope>NUCLEOTIDE SEQUENCE [LARGE SCALE GENOMIC DNA]</scope>
    <source>
        <strain evidence="2 3">ATCC 21389</strain>
    </source>
</reference>
<dbReference type="SUPFAM" id="SSF55729">
    <property type="entry name" value="Acyl-CoA N-acyltransferases (Nat)"/>
    <property type="match status" value="1"/>
</dbReference>
<dbReference type="GO" id="GO:0016747">
    <property type="term" value="F:acyltransferase activity, transferring groups other than amino-acyl groups"/>
    <property type="evidence" value="ECO:0007669"/>
    <property type="project" value="InterPro"/>
</dbReference>
<proteinExistence type="predicted"/>
<feature type="domain" description="N-acetyltransferase" evidence="1">
    <location>
        <begin position="117"/>
        <end position="254"/>
    </location>
</feature>
<dbReference type="PROSITE" id="PS51186">
    <property type="entry name" value="GNAT"/>
    <property type="match status" value="1"/>
</dbReference>
<evidence type="ECO:0000313" key="3">
    <source>
        <dbReference type="Proteomes" id="UP000248039"/>
    </source>
</evidence>
<protein>
    <submittedName>
        <fullName evidence="2">GNAT family N-acetyltransferase</fullName>
    </submittedName>
</protein>
<organism evidence="2 3">
    <name type="scientific">Streptomyces tateyamensis</name>
    <dbReference type="NCBI Taxonomy" id="565073"/>
    <lineage>
        <taxon>Bacteria</taxon>
        <taxon>Bacillati</taxon>
        <taxon>Actinomycetota</taxon>
        <taxon>Actinomycetes</taxon>
        <taxon>Kitasatosporales</taxon>
        <taxon>Streptomycetaceae</taxon>
        <taxon>Streptomyces</taxon>
    </lineage>
</organism>
<dbReference type="Gene3D" id="3.40.630.30">
    <property type="match status" value="1"/>
</dbReference>
<keyword evidence="2" id="KW-0808">Transferase</keyword>
<dbReference type="Pfam" id="PF00583">
    <property type="entry name" value="Acetyltransf_1"/>
    <property type="match status" value="1"/>
</dbReference>
<accession>A0A2V4N1D2</accession>
<dbReference type="OrthoDB" id="3814600at2"/>
<dbReference type="CDD" id="cd04301">
    <property type="entry name" value="NAT_SF"/>
    <property type="match status" value="1"/>
</dbReference>
<keyword evidence="3" id="KW-1185">Reference proteome</keyword>
<sequence>MDFAVRIQQHVCALARRSPNHLVVGPFLIRFSPDWPSPYANYAIPEQDAEPTRRQIRELVAAFEQRERLPRLEYLPEWAPAVEPALLAAGFEVENRVPLLACTAADLVVPGPVPGLAVSVPENEDEFVALAQVQHRAYGEEGEPGDGELGWLRMTAHGGGAVALARVDGEPAGGGAASISAEGLSELAGIAVADRYRRRGVGAAVSAVLTATALDHQREAVWLEPAEESVERMYERIGYRRVTEKLNISLPRRR</sequence>
<dbReference type="InterPro" id="IPR000182">
    <property type="entry name" value="GNAT_dom"/>
</dbReference>
<name>A0A2V4N1D2_9ACTN</name>
<comment type="caution">
    <text evidence="2">The sequence shown here is derived from an EMBL/GenBank/DDBJ whole genome shotgun (WGS) entry which is preliminary data.</text>
</comment>
<dbReference type="InterPro" id="IPR016181">
    <property type="entry name" value="Acyl_CoA_acyltransferase"/>
</dbReference>
<dbReference type="EMBL" id="PYBW01000084">
    <property type="protein sequence ID" value="PYC76279.1"/>
    <property type="molecule type" value="Genomic_DNA"/>
</dbReference>
<evidence type="ECO:0000259" key="1">
    <source>
        <dbReference type="PROSITE" id="PS51186"/>
    </source>
</evidence>
<evidence type="ECO:0000313" key="2">
    <source>
        <dbReference type="EMBL" id="PYC76279.1"/>
    </source>
</evidence>